<dbReference type="RefSeq" id="XP_013278934.1">
    <property type="nucleotide sequence ID" value="XM_013423480.1"/>
</dbReference>
<name>A0A0D2DC03_9EURO</name>
<feature type="domain" description="Serine-threonine/tyrosine-protein kinase catalytic" evidence="1">
    <location>
        <begin position="54"/>
        <end position="117"/>
    </location>
</feature>
<dbReference type="SUPFAM" id="SSF56112">
    <property type="entry name" value="Protein kinase-like (PK-like)"/>
    <property type="match status" value="1"/>
</dbReference>
<evidence type="ECO:0000313" key="2">
    <source>
        <dbReference type="EMBL" id="KIW75126.1"/>
    </source>
</evidence>
<dbReference type="VEuPathDB" id="FungiDB:Z517_11898"/>
<dbReference type="EMBL" id="KN846976">
    <property type="protein sequence ID" value="KIW75126.1"/>
    <property type="molecule type" value="Genomic_DNA"/>
</dbReference>
<evidence type="ECO:0000313" key="3">
    <source>
        <dbReference type="Proteomes" id="UP000053029"/>
    </source>
</evidence>
<dbReference type="STRING" id="1442368.A0A0D2DC03"/>
<dbReference type="Pfam" id="PF07714">
    <property type="entry name" value="PK_Tyr_Ser-Thr"/>
    <property type="match status" value="1"/>
</dbReference>
<accession>A0A0D2DC03</accession>
<dbReference type="GeneID" id="25311388"/>
<dbReference type="Gene3D" id="1.10.510.10">
    <property type="entry name" value="Transferase(Phosphotransferase) domain 1"/>
    <property type="match status" value="1"/>
</dbReference>
<evidence type="ECO:0000259" key="1">
    <source>
        <dbReference type="Pfam" id="PF07714"/>
    </source>
</evidence>
<dbReference type="GO" id="GO:0004672">
    <property type="term" value="F:protein kinase activity"/>
    <property type="evidence" value="ECO:0007669"/>
    <property type="project" value="InterPro"/>
</dbReference>
<dbReference type="OrthoDB" id="1668230at2759"/>
<dbReference type="InterPro" id="IPR011009">
    <property type="entry name" value="Kinase-like_dom_sf"/>
</dbReference>
<dbReference type="AlphaFoldDB" id="A0A0D2DC03"/>
<sequence length="138" mass="15123">MPVAISFDDLKYLGGGKSGTVYAIDDKTVLKSIDGAGAGSCYGWFSYRRSTPSTSIQTDIFAFGCMIYEVMTGQPPHEDLVANEHRAQLVEQRSAEGQFPDVESLPLGDLIHKCWHGTIGSTQELGKTLQAADRWHLE</sequence>
<organism evidence="2 3">
    <name type="scientific">Fonsecaea pedrosoi CBS 271.37</name>
    <dbReference type="NCBI Taxonomy" id="1442368"/>
    <lineage>
        <taxon>Eukaryota</taxon>
        <taxon>Fungi</taxon>
        <taxon>Dikarya</taxon>
        <taxon>Ascomycota</taxon>
        <taxon>Pezizomycotina</taxon>
        <taxon>Eurotiomycetes</taxon>
        <taxon>Chaetothyriomycetidae</taxon>
        <taxon>Chaetothyriales</taxon>
        <taxon>Herpotrichiellaceae</taxon>
        <taxon>Fonsecaea</taxon>
    </lineage>
</organism>
<reference evidence="2 3" key="1">
    <citation type="submission" date="2015-01" db="EMBL/GenBank/DDBJ databases">
        <title>The Genome Sequence of Fonsecaea pedrosoi CBS 271.37.</title>
        <authorList>
            <consortium name="The Broad Institute Genomics Platform"/>
            <person name="Cuomo C."/>
            <person name="de Hoog S."/>
            <person name="Gorbushina A."/>
            <person name="Stielow B."/>
            <person name="Teixiera M."/>
            <person name="Abouelleil A."/>
            <person name="Chapman S.B."/>
            <person name="Priest M."/>
            <person name="Young S.K."/>
            <person name="Wortman J."/>
            <person name="Nusbaum C."/>
            <person name="Birren B."/>
        </authorList>
    </citation>
    <scope>NUCLEOTIDE SEQUENCE [LARGE SCALE GENOMIC DNA]</scope>
    <source>
        <strain evidence="2 3">CBS 271.37</strain>
    </source>
</reference>
<proteinExistence type="predicted"/>
<gene>
    <name evidence="2" type="ORF">Z517_11898</name>
</gene>
<dbReference type="InterPro" id="IPR001245">
    <property type="entry name" value="Ser-Thr/Tyr_kinase_cat_dom"/>
</dbReference>
<keyword evidence="3" id="KW-1185">Reference proteome</keyword>
<protein>
    <recommendedName>
        <fullName evidence="1">Serine-threonine/tyrosine-protein kinase catalytic domain-containing protein</fullName>
    </recommendedName>
</protein>
<dbReference type="Proteomes" id="UP000053029">
    <property type="component" value="Unassembled WGS sequence"/>
</dbReference>
<dbReference type="HOGENOM" id="CLU_1970253_0_0_1"/>